<organism evidence="5">
    <name type="scientific">marine metagenome</name>
    <dbReference type="NCBI Taxonomy" id="408172"/>
    <lineage>
        <taxon>unclassified sequences</taxon>
        <taxon>metagenomes</taxon>
        <taxon>ecological metagenomes</taxon>
    </lineage>
</organism>
<evidence type="ECO:0000256" key="1">
    <source>
        <dbReference type="ARBA" id="ARBA00005695"/>
    </source>
</evidence>
<dbReference type="CDD" id="cd00995">
    <property type="entry name" value="PBP2_NikA_DppA_OppA_like"/>
    <property type="match status" value="1"/>
</dbReference>
<dbReference type="EMBL" id="UINC01128290">
    <property type="protein sequence ID" value="SVD07948.1"/>
    <property type="molecule type" value="Genomic_DNA"/>
</dbReference>
<dbReference type="GO" id="GO:0015833">
    <property type="term" value="P:peptide transport"/>
    <property type="evidence" value="ECO:0007669"/>
    <property type="project" value="TreeGrafter"/>
</dbReference>
<sequence>TREIEVPGETIVVEKEVVKTVEVPGETVTKEVVKTVEVPGDTKVVEKVRTVVEQVTVPGETVVVEKEVVKTVEVVKEVEVEKIVVMAEAKPVGYMMTAPERVSNRGGTLKTAFGVTMGHFDAHQGTGTHVLGHAYDGLLVKNISDGLRTFAPLLATDWAISGDGKSYSFTIRDGVKFHDGTPMTVDDVVYSFNRMALPQDGFVAPQRSFYDIVTSVKQVGDDKVEFSLSEPRTWLLEVMSGTSHVVYSKAQIEANDNNLKSVEIPTGTGPFTFVDHLPAEKWVFDANMNYWNPEVPYIDRLELLHVPAWTDR</sequence>
<dbReference type="PANTHER" id="PTHR30290:SF9">
    <property type="entry name" value="OLIGOPEPTIDE-BINDING PROTEIN APPA"/>
    <property type="match status" value="1"/>
</dbReference>
<dbReference type="InterPro" id="IPR023765">
    <property type="entry name" value="SBP_5_CS"/>
</dbReference>
<dbReference type="AlphaFoldDB" id="A0A382SFJ5"/>
<dbReference type="Pfam" id="PF00496">
    <property type="entry name" value="SBP_bac_5"/>
    <property type="match status" value="1"/>
</dbReference>
<feature type="non-terminal residue" evidence="5">
    <location>
        <position position="312"/>
    </location>
</feature>
<protein>
    <recommendedName>
        <fullName evidence="4">Solute-binding protein family 5 domain-containing protein</fullName>
    </recommendedName>
</protein>
<evidence type="ECO:0000256" key="3">
    <source>
        <dbReference type="ARBA" id="ARBA00022729"/>
    </source>
</evidence>
<dbReference type="InterPro" id="IPR000914">
    <property type="entry name" value="SBP_5_dom"/>
</dbReference>
<accession>A0A382SFJ5</accession>
<dbReference type="PROSITE" id="PS01040">
    <property type="entry name" value="SBP_BACTERIAL_5"/>
    <property type="match status" value="1"/>
</dbReference>
<dbReference type="PANTHER" id="PTHR30290">
    <property type="entry name" value="PERIPLASMIC BINDING COMPONENT OF ABC TRANSPORTER"/>
    <property type="match status" value="1"/>
</dbReference>
<gene>
    <name evidence="5" type="ORF">METZ01_LOCUS360802</name>
</gene>
<feature type="non-terminal residue" evidence="5">
    <location>
        <position position="1"/>
    </location>
</feature>
<keyword evidence="3" id="KW-0732">Signal</keyword>
<keyword evidence="2" id="KW-0813">Transport</keyword>
<evidence type="ECO:0000259" key="4">
    <source>
        <dbReference type="Pfam" id="PF00496"/>
    </source>
</evidence>
<comment type="similarity">
    <text evidence="1">Belongs to the bacterial solute-binding protein 5 family.</text>
</comment>
<feature type="domain" description="Solute-binding protein family 5" evidence="4">
    <location>
        <begin position="150"/>
        <end position="309"/>
    </location>
</feature>
<dbReference type="Gene3D" id="3.40.190.10">
    <property type="entry name" value="Periplasmic binding protein-like II"/>
    <property type="match status" value="1"/>
</dbReference>
<evidence type="ECO:0000256" key="2">
    <source>
        <dbReference type="ARBA" id="ARBA00022448"/>
    </source>
</evidence>
<reference evidence="5" key="1">
    <citation type="submission" date="2018-05" db="EMBL/GenBank/DDBJ databases">
        <authorList>
            <person name="Lanie J.A."/>
            <person name="Ng W.-L."/>
            <person name="Kazmierczak K.M."/>
            <person name="Andrzejewski T.M."/>
            <person name="Davidsen T.M."/>
            <person name="Wayne K.J."/>
            <person name="Tettelin H."/>
            <person name="Glass J.I."/>
            <person name="Rusch D."/>
            <person name="Podicherti R."/>
            <person name="Tsui H.-C.T."/>
            <person name="Winkler M.E."/>
        </authorList>
    </citation>
    <scope>NUCLEOTIDE SEQUENCE</scope>
</reference>
<proteinExistence type="inferred from homology"/>
<dbReference type="SUPFAM" id="SSF53850">
    <property type="entry name" value="Periplasmic binding protein-like II"/>
    <property type="match status" value="1"/>
</dbReference>
<evidence type="ECO:0000313" key="5">
    <source>
        <dbReference type="EMBL" id="SVD07948.1"/>
    </source>
</evidence>
<name>A0A382SFJ5_9ZZZZ</name>
<dbReference type="GO" id="GO:1904680">
    <property type="term" value="F:peptide transmembrane transporter activity"/>
    <property type="evidence" value="ECO:0007669"/>
    <property type="project" value="TreeGrafter"/>
</dbReference>
<dbReference type="InterPro" id="IPR039424">
    <property type="entry name" value="SBP_5"/>
</dbReference>